<evidence type="ECO:0000313" key="1">
    <source>
        <dbReference type="EMBL" id="KAE8414958.1"/>
    </source>
</evidence>
<gene>
    <name evidence="1" type="ORF">BDV36DRAFT_229891</name>
</gene>
<dbReference type="Proteomes" id="UP000325395">
    <property type="component" value="Unassembled WGS sequence"/>
</dbReference>
<accession>A0ABQ6WCW3</accession>
<sequence length="155" mass="17373">MCIGRSRGPEHPIECRGRERCWLKFVDQEPHVTAKSRAWVGSSLSAHESVIWPEHTGTNFHICVHPSAIQLGATGLGLSSRLPDKSCIETLLQHFYSKERGLFHTPPFFKSIVSCFWGPFFLVPTSPAKGHLGPFAIEVSYCNMHLETYPSNLIP</sequence>
<dbReference type="EMBL" id="ML735775">
    <property type="protein sequence ID" value="KAE8414958.1"/>
    <property type="molecule type" value="Genomic_DNA"/>
</dbReference>
<protein>
    <submittedName>
        <fullName evidence="1">Uncharacterized protein</fullName>
    </submittedName>
</protein>
<evidence type="ECO:0000313" key="2">
    <source>
        <dbReference type="Proteomes" id="UP000325395"/>
    </source>
</evidence>
<organism evidence="1 2">
    <name type="scientific">Aspergillus pseudocaelatus</name>
    <dbReference type="NCBI Taxonomy" id="1825620"/>
    <lineage>
        <taxon>Eukaryota</taxon>
        <taxon>Fungi</taxon>
        <taxon>Dikarya</taxon>
        <taxon>Ascomycota</taxon>
        <taxon>Pezizomycotina</taxon>
        <taxon>Eurotiomycetes</taxon>
        <taxon>Eurotiomycetidae</taxon>
        <taxon>Eurotiales</taxon>
        <taxon>Aspergillaceae</taxon>
        <taxon>Aspergillus</taxon>
        <taxon>Aspergillus subgen. Circumdati</taxon>
    </lineage>
</organism>
<reference evidence="1 2" key="1">
    <citation type="submission" date="2019-04" db="EMBL/GenBank/DDBJ databases">
        <authorList>
            <consortium name="DOE Joint Genome Institute"/>
            <person name="Mondo S."/>
            <person name="Kjaerbolling I."/>
            <person name="Vesth T."/>
            <person name="Frisvad J.C."/>
            <person name="Nybo J.L."/>
            <person name="Theobald S."/>
            <person name="Kildgaard S."/>
            <person name="Isbrandt T."/>
            <person name="Kuo A."/>
            <person name="Sato A."/>
            <person name="Lyhne E.K."/>
            <person name="Kogle M.E."/>
            <person name="Wiebenga A."/>
            <person name="Kun R.S."/>
            <person name="Lubbers R.J."/>
            <person name="Makela M.R."/>
            <person name="Barry K."/>
            <person name="Chovatia M."/>
            <person name="Clum A."/>
            <person name="Daum C."/>
            <person name="Haridas S."/>
            <person name="He G."/>
            <person name="LaButti K."/>
            <person name="Lipzen A."/>
            <person name="Riley R."/>
            <person name="Salamov A."/>
            <person name="Simmons B.A."/>
            <person name="Magnuson J.K."/>
            <person name="Henrissat B."/>
            <person name="Mortensen U.H."/>
            <person name="Larsen T.O."/>
            <person name="Devries R.P."/>
            <person name="Grigoriev I.V."/>
            <person name="Machida M."/>
            <person name="Baker S.E."/>
            <person name="Andersen M.R."/>
            <person name="Cantor M.N."/>
            <person name="Hua S.X."/>
        </authorList>
    </citation>
    <scope>NUCLEOTIDE SEQUENCE [LARGE SCALE GENOMIC DNA]</scope>
    <source>
        <strain evidence="1 2">CBS 117616</strain>
    </source>
</reference>
<proteinExistence type="predicted"/>
<keyword evidence="2" id="KW-1185">Reference proteome</keyword>
<name>A0ABQ6WCW3_9EURO</name>